<dbReference type="PANTHER" id="PTHR40074">
    <property type="entry name" value="O-ACETYLTRANSFERASE WECH"/>
    <property type="match status" value="1"/>
</dbReference>
<evidence type="ECO:0000256" key="4">
    <source>
        <dbReference type="ARBA" id="ARBA00022989"/>
    </source>
</evidence>
<feature type="transmembrane region" description="Helical" evidence="6">
    <location>
        <begin position="298"/>
        <end position="322"/>
    </location>
</feature>
<feature type="transmembrane region" description="Helical" evidence="6">
    <location>
        <begin position="217"/>
        <end position="242"/>
    </location>
</feature>
<evidence type="ECO:0000256" key="6">
    <source>
        <dbReference type="SAM" id="Phobius"/>
    </source>
</evidence>
<organism evidence="8">
    <name type="scientific">bioreactor metagenome</name>
    <dbReference type="NCBI Taxonomy" id="1076179"/>
    <lineage>
        <taxon>unclassified sequences</taxon>
        <taxon>metagenomes</taxon>
        <taxon>ecological metagenomes</taxon>
    </lineage>
</organism>
<evidence type="ECO:0000256" key="3">
    <source>
        <dbReference type="ARBA" id="ARBA00022692"/>
    </source>
</evidence>
<feature type="domain" description="Acyltransferase 3" evidence="7">
    <location>
        <begin position="15"/>
        <end position="357"/>
    </location>
</feature>
<protein>
    <recommendedName>
        <fullName evidence="7">Acyltransferase 3 domain-containing protein</fullName>
    </recommendedName>
</protein>
<dbReference type="Pfam" id="PF01757">
    <property type="entry name" value="Acyl_transf_3"/>
    <property type="match status" value="1"/>
</dbReference>
<reference evidence="8" key="1">
    <citation type="submission" date="2019-08" db="EMBL/GenBank/DDBJ databases">
        <authorList>
            <person name="Kucharzyk K."/>
            <person name="Murdoch R.W."/>
            <person name="Higgins S."/>
            <person name="Loffler F."/>
        </authorList>
    </citation>
    <scope>NUCLEOTIDE SEQUENCE</scope>
</reference>
<feature type="transmembrane region" description="Helical" evidence="6">
    <location>
        <begin position="125"/>
        <end position="145"/>
    </location>
</feature>
<dbReference type="InterPro" id="IPR002656">
    <property type="entry name" value="Acyl_transf_3_dom"/>
</dbReference>
<dbReference type="AlphaFoldDB" id="A0A644XT87"/>
<keyword evidence="3 6" id="KW-0812">Transmembrane</keyword>
<dbReference type="PANTHER" id="PTHR40074:SF2">
    <property type="entry name" value="O-ACETYLTRANSFERASE WECH"/>
    <property type="match status" value="1"/>
</dbReference>
<comment type="subcellular location">
    <subcellularLocation>
        <location evidence="1">Cell membrane</location>
        <topology evidence="1">Multi-pass membrane protein</topology>
    </subcellularLocation>
</comment>
<evidence type="ECO:0000256" key="1">
    <source>
        <dbReference type="ARBA" id="ARBA00004651"/>
    </source>
</evidence>
<accession>A0A644XT87</accession>
<keyword evidence="5 6" id="KW-0472">Membrane</keyword>
<feature type="transmembrane region" description="Helical" evidence="6">
    <location>
        <begin position="254"/>
        <end position="277"/>
    </location>
</feature>
<feature type="transmembrane region" description="Helical" evidence="6">
    <location>
        <begin position="87"/>
        <end position="105"/>
    </location>
</feature>
<feature type="transmembrane region" description="Helical" evidence="6">
    <location>
        <begin position="57"/>
        <end position="75"/>
    </location>
</feature>
<feature type="transmembrane region" description="Helical" evidence="6">
    <location>
        <begin position="188"/>
        <end position="205"/>
    </location>
</feature>
<feature type="transmembrane region" description="Helical" evidence="6">
    <location>
        <begin position="18"/>
        <end position="37"/>
    </location>
</feature>
<sequence>MPEELPEISKSTSFSLNIVRIFAMIGVVNLHTILVFVQRPDMFHSQLWLPLETFLTFSMPAVSLFFILSGYLTINKKRDIRENLQKTCWRIFFPLFIFILLNATVDWFGLYQGRQPLLYTVYQSFLKVMVSDLWFMVVLGGFYLFQPLWYLLAEKKAVFQYSILTLGIGSIVLHFFNNLAGSNISHASLTMVSSYLALFLFGGYVRQKEVKISLRSLLLLSIAFVLLKVLTDYCSIQVSYFANETASYLRTLNALLGTIVSATWHLFMGVILWELLMRIPWLKAVQNFKNSAKIVERIGKIAQLSLGVYLIHPLLISLRSWVFGFEYDFSGLNVYQYIFVSWTSIFLLSLGLSLLISKIPGLKRIIGISGK</sequence>
<dbReference type="GO" id="GO:0005886">
    <property type="term" value="C:plasma membrane"/>
    <property type="evidence" value="ECO:0007669"/>
    <property type="project" value="UniProtKB-SubCell"/>
</dbReference>
<name>A0A644XT87_9ZZZZ</name>
<dbReference type="GO" id="GO:0009246">
    <property type="term" value="P:enterobacterial common antigen biosynthetic process"/>
    <property type="evidence" value="ECO:0007669"/>
    <property type="project" value="TreeGrafter"/>
</dbReference>
<gene>
    <name evidence="8" type="ORF">SDC9_65721</name>
</gene>
<keyword evidence="2" id="KW-1003">Cell membrane</keyword>
<evidence type="ECO:0000256" key="2">
    <source>
        <dbReference type="ARBA" id="ARBA00022475"/>
    </source>
</evidence>
<keyword evidence="4 6" id="KW-1133">Transmembrane helix</keyword>
<proteinExistence type="predicted"/>
<comment type="caution">
    <text evidence="8">The sequence shown here is derived from an EMBL/GenBank/DDBJ whole genome shotgun (WGS) entry which is preliminary data.</text>
</comment>
<evidence type="ECO:0000256" key="5">
    <source>
        <dbReference type="ARBA" id="ARBA00023136"/>
    </source>
</evidence>
<dbReference type="GO" id="GO:0016413">
    <property type="term" value="F:O-acetyltransferase activity"/>
    <property type="evidence" value="ECO:0007669"/>
    <property type="project" value="TreeGrafter"/>
</dbReference>
<evidence type="ECO:0000259" key="7">
    <source>
        <dbReference type="Pfam" id="PF01757"/>
    </source>
</evidence>
<dbReference type="EMBL" id="VSSQ01003150">
    <property type="protein sequence ID" value="MPM19299.1"/>
    <property type="molecule type" value="Genomic_DNA"/>
</dbReference>
<feature type="transmembrane region" description="Helical" evidence="6">
    <location>
        <begin position="157"/>
        <end position="176"/>
    </location>
</feature>
<evidence type="ECO:0000313" key="8">
    <source>
        <dbReference type="EMBL" id="MPM19299.1"/>
    </source>
</evidence>
<feature type="transmembrane region" description="Helical" evidence="6">
    <location>
        <begin position="334"/>
        <end position="356"/>
    </location>
</feature>